<dbReference type="FunFam" id="3.30.160.60:FF:000358">
    <property type="entry name" value="zinc finger protein 24"/>
    <property type="match status" value="1"/>
</dbReference>
<keyword evidence="3" id="KW-0677">Repeat</keyword>
<name>A0A3B3ZRL5_9GOBI</name>
<evidence type="ECO:0000256" key="11">
    <source>
        <dbReference type="SAM" id="MobiDB-lite"/>
    </source>
</evidence>
<dbReference type="FunFam" id="3.30.160.60:FF:000322">
    <property type="entry name" value="GDNF-inducible zinc finger protein 1"/>
    <property type="match status" value="1"/>
</dbReference>
<dbReference type="PANTHER" id="PTHR19818">
    <property type="entry name" value="ZINC FINGER PROTEIN ZIC AND GLI"/>
    <property type="match status" value="1"/>
</dbReference>
<dbReference type="Ensembl" id="ENSPMGT00000007795.1">
    <property type="protein sequence ID" value="ENSPMGP00000007327.1"/>
    <property type="gene ID" value="ENSPMGG00000006070.1"/>
</dbReference>
<reference evidence="13" key="2">
    <citation type="submission" date="2025-09" db="UniProtKB">
        <authorList>
            <consortium name="Ensembl"/>
        </authorList>
    </citation>
    <scope>IDENTIFICATION</scope>
</reference>
<feature type="domain" description="C2H2-type" evidence="12">
    <location>
        <begin position="62"/>
        <end position="89"/>
    </location>
</feature>
<keyword evidence="6" id="KW-0805">Transcription regulation</keyword>
<evidence type="ECO:0000313" key="14">
    <source>
        <dbReference type="Proteomes" id="UP000261520"/>
    </source>
</evidence>
<dbReference type="PROSITE" id="PS50157">
    <property type="entry name" value="ZINC_FINGER_C2H2_2"/>
    <property type="match status" value="3"/>
</dbReference>
<evidence type="ECO:0000256" key="2">
    <source>
        <dbReference type="ARBA" id="ARBA00022723"/>
    </source>
</evidence>
<dbReference type="Gene3D" id="3.30.160.60">
    <property type="entry name" value="Classic Zinc Finger"/>
    <property type="match status" value="4"/>
</dbReference>
<evidence type="ECO:0000256" key="4">
    <source>
        <dbReference type="ARBA" id="ARBA00022771"/>
    </source>
</evidence>
<dbReference type="PROSITE" id="PS00028">
    <property type="entry name" value="ZINC_FINGER_C2H2_1"/>
    <property type="match status" value="3"/>
</dbReference>
<keyword evidence="9" id="KW-0539">Nucleus</keyword>
<dbReference type="InterPro" id="IPR036236">
    <property type="entry name" value="Znf_C2H2_sf"/>
</dbReference>
<evidence type="ECO:0000259" key="12">
    <source>
        <dbReference type="PROSITE" id="PS50157"/>
    </source>
</evidence>
<proteinExistence type="predicted"/>
<evidence type="ECO:0000256" key="1">
    <source>
        <dbReference type="ARBA" id="ARBA00004123"/>
    </source>
</evidence>
<feature type="domain" description="C2H2-type" evidence="12">
    <location>
        <begin position="90"/>
        <end position="117"/>
    </location>
</feature>
<keyword evidence="7" id="KW-0238">DNA-binding</keyword>
<keyword evidence="2" id="KW-0479">Metal-binding</keyword>
<evidence type="ECO:0000256" key="10">
    <source>
        <dbReference type="PROSITE-ProRule" id="PRU00042"/>
    </source>
</evidence>
<sequence>REDPGPQNRIREKEWHLGPSHHREEPEELGDDIVQIRVPSLPLKNENTEESNPPERAVEKPHACPICGKSYSWKSHLEIHLRVHTGEKPFGCSVCGKRFTKKMYLVIHLRRHTGEKPFSCSVCHDRFISKVTHCQGISTCLYSLWFRASLSLVFQDSVMKHMVVVHPGLCAVRSRAKHSCGECGKAFTSRSHLEMHLRVHTGEKPFQCPECAKRFTQKATLLGNTCYTCYTHMYMIQQRCPIFILW</sequence>
<dbReference type="GO" id="GO:0000981">
    <property type="term" value="F:DNA-binding transcription factor activity, RNA polymerase II-specific"/>
    <property type="evidence" value="ECO:0007669"/>
    <property type="project" value="TreeGrafter"/>
</dbReference>
<keyword evidence="14" id="KW-1185">Reference proteome</keyword>
<evidence type="ECO:0000313" key="13">
    <source>
        <dbReference type="Ensembl" id="ENSPMGP00000007327.1"/>
    </source>
</evidence>
<keyword evidence="4 10" id="KW-0863">Zinc-finger</keyword>
<keyword evidence="8" id="KW-0804">Transcription</keyword>
<evidence type="ECO:0000256" key="3">
    <source>
        <dbReference type="ARBA" id="ARBA00022737"/>
    </source>
</evidence>
<feature type="compositionally biased region" description="Basic and acidic residues" evidence="11">
    <location>
        <begin position="9"/>
        <end position="25"/>
    </location>
</feature>
<dbReference type="GO" id="GO:0005634">
    <property type="term" value="C:nucleus"/>
    <property type="evidence" value="ECO:0007669"/>
    <property type="project" value="UniProtKB-SubCell"/>
</dbReference>
<organism evidence="13 14">
    <name type="scientific">Periophthalmus magnuspinnatus</name>
    <dbReference type="NCBI Taxonomy" id="409849"/>
    <lineage>
        <taxon>Eukaryota</taxon>
        <taxon>Metazoa</taxon>
        <taxon>Chordata</taxon>
        <taxon>Craniata</taxon>
        <taxon>Vertebrata</taxon>
        <taxon>Euteleostomi</taxon>
        <taxon>Actinopterygii</taxon>
        <taxon>Neopterygii</taxon>
        <taxon>Teleostei</taxon>
        <taxon>Neoteleostei</taxon>
        <taxon>Acanthomorphata</taxon>
        <taxon>Gobiaria</taxon>
        <taxon>Gobiiformes</taxon>
        <taxon>Gobioidei</taxon>
        <taxon>Gobiidae</taxon>
        <taxon>Oxudercinae</taxon>
        <taxon>Periophthalmus</taxon>
    </lineage>
</organism>
<keyword evidence="5" id="KW-0862">Zinc</keyword>
<feature type="region of interest" description="Disordered" evidence="11">
    <location>
        <begin position="1"/>
        <end position="30"/>
    </location>
</feature>
<feature type="domain" description="C2H2-type" evidence="12">
    <location>
        <begin position="178"/>
        <end position="205"/>
    </location>
</feature>
<comment type="subcellular location">
    <subcellularLocation>
        <location evidence="1">Nucleus</location>
    </subcellularLocation>
</comment>
<protein>
    <recommendedName>
        <fullName evidence="12">C2H2-type domain-containing protein</fullName>
    </recommendedName>
</protein>
<dbReference type="Proteomes" id="UP000261520">
    <property type="component" value="Unplaced"/>
</dbReference>
<dbReference type="SMART" id="SM00355">
    <property type="entry name" value="ZnF_C2H2"/>
    <property type="match status" value="3"/>
</dbReference>
<dbReference type="AlphaFoldDB" id="A0A3B3ZRL5"/>
<evidence type="ECO:0000256" key="7">
    <source>
        <dbReference type="ARBA" id="ARBA00023125"/>
    </source>
</evidence>
<evidence type="ECO:0000256" key="6">
    <source>
        <dbReference type="ARBA" id="ARBA00023015"/>
    </source>
</evidence>
<dbReference type="FunFam" id="3.30.160.60:FF:001498">
    <property type="entry name" value="Zinc finger protein 404"/>
    <property type="match status" value="1"/>
</dbReference>
<accession>A0A3B3ZRL5</accession>
<dbReference type="GO" id="GO:0045944">
    <property type="term" value="P:positive regulation of transcription by RNA polymerase II"/>
    <property type="evidence" value="ECO:0007669"/>
    <property type="project" value="UniProtKB-ARBA"/>
</dbReference>
<reference evidence="13" key="1">
    <citation type="submission" date="2025-08" db="UniProtKB">
        <authorList>
            <consortium name="Ensembl"/>
        </authorList>
    </citation>
    <scope>IDENTIFICATION</scope>
</reference>
<dbReference type="PANTHER" id="PTHR19818:SF157">
    <property type="entry name" value="C2H2-TYPE DOMAIN-CONTAINING PROTEIN"/>
    <property type="match status" value="1"/>
</dbReference>
<dbReference type="SUPFAM" id="SSF57667">
    <property type="entry name" value="beta-beta-alpha zinc fingers"/>
    <property type="match status" value="2"/>
</dbReference>
<evidence type="ECO:0000256" key="5">
    <source>
        <dbReference type="ARBA" id="ARBA00022833"/>
    </source>
</evidence>
<dbReference type="Pfam" id="PF00096">
    <property type="entry name" value="zf-C2H2"/>
    <property type="match status" value="3"/>
</dbReference>
<dbReference type="FunFam" id="3.30.160.60:FF:000446">
    <property type="entry name" value="Zinc finger protein"/>
    <property type="match status" value="1"/>
</dbReference>
<dbReference type="InterPro" id="IPR013087">
    <property type="entry name" value="Znf_C2H2_type"/>
</dbReference>
<evidence type="ECO:0000256" key="9">
    <source>
        <dbReference type="ARBA" id="ARBA00023242"/>
    </source>
</evidence>
<dbReference type="InterPro" id="IPR050329">
    <property type="entry name" value="GLI_C2H2-zinc-finger"/>
</dbReference>
<evidence type="ECO:0000256" key="8">
    <source>
        <dbReference type="ARBA" id="ARBA00023163"/>
    </source>
</evidence>
<dbReference type="GO" id="GO:0000978">
    <property type="term" value="F:RNA polymerase II cis-regulatory region sequence-specific DNA binding"/>
    <property type="evidence" value="ECO:0007669"/>
    <property type="project" value="TreeGrafter"/>
</dbReference>
<dbReference type="GO" id="GO:0008270">
    <property type="term" value="F:zinc ion binding"/>
    <property type="evidence" value="ECO:0007669"/>
    <property type="project" value="UniProtKB-KW"/>
</dbReference>